<dbReference type="Pfam" id="PF13540">
    <property type="entry name" value="RCC1_2"/>
    <property type="match status" value="1"/>
</dbReference>
<keyword evidence="2" id="KW-1185">Reference proteome</keyword>
<dbReference type="RefSeq" id="XP_044542847.1">
    <property type="nucleotide sequence ID" value="XM_044687675.1"/>
</dbReference>
<evidence type="ECO:0000313" key="1">
    <source>
        <dbReference type="EMBL" id="KAG2373673.1"/>
    </source>
</evidence>
<gene>
    <name evidence="1" type="ORF">C9374_011962</name>
</gene>
<dbReference type="AlphaFoldDB" id="A0AA88GED6"/>
<sequence>MSEEEMSKDWLFSDQEQDLEECEKNNTTIETPFDPIYSLYYCGNEPCALTTSDDLDNRFGVITFRPSEMIKEASARILDLSWYSGLESNQPLLISKIVCGVLTRYKFKDLICPESEKSKYPLGYHFEVKDIICSSALQIIFEMSDLSLWMLHVSSMKLEKFEVTFRHQIEAIGAGVMSQNIVVVPSSSKSNSTRQALIIGDQKSVDSINLTHTNSPVKLVSQYAFELIIFVHQDNKIYIYYCGSDYNYDTDGCGFIVPASNTMIYVKTQLEDMCPISQIACGYSHVVLLLENGDCFCRGLNNFNQCLKDSIKSVDEFIRFKDITEPVRSISCCSICSILTCDNKFHFFGEISNFPSTGTMERAFPDQEVAAAAWHCFIYRNTFHKTSRDQLYFVNNMKLFGRSNSERSRLCDIFIIDQDL</sequence>
<proteinExistence type="predicted"/>
<dbReference type="GeneID" id="68104416"/>
<dbReference type="InterPro" id="IPR009091">
    <property type="entry name" value="RCC1/BLIP-II"/>
</dbReference>
<dbReference type="SUPFAM" id="SSF50985">
    <property type="entry name" value="RCC1/BLIP-II"/>
    <property type="match status" value="1"/>
</dbReference>
<organism evidence="1 2">
    <name type="scientific">Naegleria lovaniensis</name>
    <name type="common">Amoeba</name>
    <dbReference type="NCBI Taxonomy" id="51637"/>
    <lineage>
        <taxon>Eukaryota</taxon>
        <taxon>Discoba</taxon>
        <taxon>Heterolobosea</taxon>
        <taxon>Tetramitia</taxon>
        <taxon>Eutetramitia</taxon>
        <taxon>Vahlkampfiidae</taxon>
        <taxon>Naegleria</taxon>
    </lineage>
</organism>
<name>A0AA88GED6_NAELO</name>
<evidence type="ECO:0000313" key="2">
    <source>
        <dbReference type="Proteomes" id="UP000816034"/>
    </source>
</evidence>
<dbReference type="Proteomes" id="UP000816034">
    <property type="component" value="Unassembled WGS sequence"/>
</dbReference>
<comment type="caution">
    <text evidence="1">The sequence shown here is derived from an EMBL/GenBank/DDBJ whole genome shotgun (WGS) entry which is preliminary data.</text>
</comment>
<accession>A0AA88GED6</accession>
<protein>
    <submittedName>
        <fullName evidence="1">Uncharacterized protein</fullName>
    </submittedName>
</protein>
<dbReference type="Gene3D" id="2.130.10.30">
    <property type="entry name" value="Regulator of chromosome condensation 1/beta-lactamase-inhibitor protein II"/>
    <property type="match status" value="1"/>
</dbReference>
<dbReference type="EMBL" id="PYSW02000052">
    <property type="protein sequence ID" value="KAG2373673.1"/>
    <property type="molecule type" value="Genomic_DNA"/>
</dbReference>
<reference evidence="1 2" key="1">
    <citation type="journal article" date="2018" name="BMC Genomics">
        <title>The genome of Naegleria lovaniensis, the basis for a comparative approach to unravel pathogenicity factors of the human pathogenic amoeba N. fowleri.</title>
        <authorList>
            <person name="Liechti N."/>
            <person name="Schurch N."/>
            <person name="Bruggmann R."/>
            <person name="Wittwer M."/>
        </authorList>
    </citation>
    <scope>NUCLEOTIDE SEQUENCE [LARGE SCALE GENOMIC DNA]</scope>
    <source>
        <strain evidence="1 2">ATCC 30569</strain>
    </source>
</reference>